<name>A0A642VDU4_9ASCO</name>
<dbReference type="InterPro" id="IPR048350">
    <property type="entry name" value="S-Me-THD-like_C"/>
</dbReference>
<dbReference type="InterPro" id="IPR010318">
    <property type="entry name" value="S-Me-THD_N"/>
</dbReference>
<dbReference type="InterPro" id="IPR002821">
    <property type="entry name" value="Hydantoinase_A"/>
</dbReference>
<comment type="caution">
    <text evidence="4">The sequence shown here is derived from an EMBL/GenBank/DDBJ whole genome shotgun (WGS) entry which is preliminary data.</text>
</comment>
<dbReference type="VEuPathDB" id="FungiDB:TRICI_000252"/>
<feature type="domain" description="S-Me-THD-like C-terminal" evidence="3">
    <location>
        <begin position="567"/>
        <end position="769"/>
    </location>
</feature>
<reference evidence="4" key="1">
    <citation type="journal article" date="2019" name="G3 (Bethesda)">
        <title>Genome Assemblies of Two Rare Opportunistic Yeast Pathogens: Diutina rugosa (syn. Candida rugosa) and Trichomonascus ciferrii (syn. Candida ciferrii).</title>
        <authorList>
            <person name="Mixao V."/>
            <person name="Saus E."/>
            <person name="Hansen A.P."/>
            <person name="Lass-Florl C."/>
            <person name="Gabaldon T."/>
        </authorList>
    </citation>
    <scope>NUCLEOTIDE SEQUENCE</scope>
    <source>
        <strain evidence="4">CBS 4856</strain>
    </source>
</reference>
<feature type="domain" description="Hydantoinase A/oxoprolinase" evidence="1">
    <location>
        <begin position="6"/>
        <end position="261"/>
    </location>
</feature>
<evidence type="ECO:0000259" key="1">
    <source>
        <dbReference type="Pfam" id="PF01968"/>
    </source>
</evidence>
<organism evidence="4 5">
    <name type="scientific">Trichomonascus ciferrii</name>
    <dbReference type="NCBI Taxonomy" id="44093"/>
    <lineage>
        <taxon>Eukaryota</taxon>
        <taxon>Fungi</taxon>
        <taxon>Dikarya</taxon>
        <taxon>Ascomycota</taxon>
        <taxon>Saccharomycotina</taxon>
        <taxon>Dipodascomycetes</taxon>
        <taxon>Dipodascales</taxon>
        <taxon>Trichomonascaceae</taxon>
        <taxon>Trichomonascus</taxon>
        <taxon>Trichomonascus ciferrii complex</taxon>
    </lineage>
</organism>
<evidence type="ECO:0000259" key="3">
    <source>
        <dbReference type="Pfam" id="PF20906"/>
    </source>
</evidence>
<protein>
    <submittedName>
        <fullName evidence="4">Uncharacterized protein</fullName>
    </submittedName>
</protein>
<evidence type="ECO:0000313" key="4">
    <source>
        <dbReference type="EMBL" id="KAA8917559.1"/>
    </source>
</evidence>
<dbReference type="Gene3D" id="3.40.1610.10">
    <property type="entry name" value="CV3147-like domain"/>
    <property type="match status" value="1"/>
</dbReference>
<dbReference type="Pfam" id="PF20906">
    <property type="entry name" value="S-Me-THD_C"/>
    <property type="match status" value="1"/>
</dbReference>
<keyword evidence="5" id="KW-1185">Reference proteome</keyword>
<accession>A0A642VDU4</accession>
<dbReference type="OrthoDB" id="5404895at2759"/>
<dbReference type="SUPFAM" id="SSF160991">
    <property type="entry name" value="CV3147-like"/>
    <property type="match status" value="1"/>
</dbReference>
<dbReference type="Pfam" id="PF06032">
    <property type="entry name" value="S-Me-THD_N"/>
    <property type="match status" value="1"/>
</dbReference>
<dbReference type="EMBL" id="SWFS01000026">
    <property type="protein sequence ID" value="KAA8917559.1"/>
    <property type="molecule type" value="Genomic_DNA"/>
</dbReference>
<feature type="domain" description="S-Me-THD N-terminal" evidence="2">
    <location>
        <begin position="399"/>
        <end position="563"/>
    </location>
</feature>
<sequence length="785" mass="84728">MAFAQKIIASFRNAISRQGLDCPVFLSQNDGTIITAQEAAKTPIRTFSSGATNSMRGAAFLCSKEEETKGKSIMVVDVGGTTTDVGLLLPSGFPRQSSSYSIVGGVRMNFSMPHVESIGLGGGSIVRSNDSDLSIGPDSVGNNITSKALIFGGDTTTTTDVTIAKAVDEPSNFVDELHNIGKPSSVKGKFSKDLKDRYSARLKKMVENVIDRMKTSPDPLPVLLVGGGSFIVPNELDGASKVYRPPYFGVANAIGAAMGKLSAEAHTIRQVPPGVGSREEITEQMKKEAVEKTIKKGAIPESVSVVDILVDAVPYVPNTFSFYVKAVGEVDYHQMKTAFTGDIAPGKSGELNVSTSGGSITKKSTFDKENVVKVDEKVDFESYKPHINEKREWILSELDLDFLSIGVYILGCGGGGHPYSHFLEVRNMLRKGAKIRIIDMEDLPKYITDAEGSIVSVGYAGSPTVTAERLAGDELYEANELLAQFIGKRPEAVFPLEIGGGNGLQGLFCASDQQWDVPTVDCDLMGRAYPTHWQTLPVVFNEGKPFFSPCAMSDGNGNTVIVSKCKSDMHSEKILRASLSELGASVGVVNPPMSVDQIHRMTVKNTVSQAWRIGRAVMIARQKTEINKLPQRIIESVGGDKSAKQLFTGKIVSVDKHLYKGHVYGEVVIENSDSGEQMLIPFKNENILAKTRNGRDDPNPPKIVCAVPDLISVIDCDTGEAVGTPDYRYGLMVFVLAIAPSDRWTSTPKGLEVGGPVSFGFDDVKYEPIGTYTEPLSVINEFYNA</sequence>
<dbReference type="InterPro" id="IPR027479">
    <property type="entry name" value="S-Me-THD_N_sf"/>
</dbReference>
<dbReference type="Proteomes" id="UP000761534">
    <property type="component" value="Unassembled WGS sequence"/>
</dbReference>
<dbReference type="GO" id="GO:0016787">
    <property type="term" value="F:hydrolase activity"/>
    <property type="evidence" value="ECO:0007669"/>
    <property type="project" value="InterPro"/>
</dbReference>
<dbReference type="Gene3D" id="2.40.390.10">
    <property type="entry name" value="CV3147-like"/>
    <property type="match status" value="1"/>
</dbReference>
<dbReference type="InterPro" id="IPR024071">
    <property type="entry name" value="S-Me-THD_C_sf"/>
</dbReference>
<dbReference type="InterPro" id="IPR045079">
    <property type="entry name" value="Oxoprolinase-like"/>
</dbReference>
<proteinExistence type="predicted"/>
<dbReference type="PANTHER" id="PTHR11365">
    <property type="entry name" value="5-OXOPROLINASE RELATED"/>
    <property type="match status" value="1"/>
</dbReference>
<evidence type="ECO:0000313" key="5">
    <source>
        <dbReference type="Proteomes" id="UP000761534"/>
    </source>
</evidence>
<dbReference type="FunFam" id="3.40.1610.10:FF:000001">
    <property type="entry name" value="Hydantoinase, putative"/>
    <property type="match status" value="1"/>
</dbReference>
<dbReference type="SUPFAM" id="SSF53067">
    <property type="entry name" value="Actin-like ATPase domain"/>
    <property type="match status" value="1"/>
</dbReference>
<dbReference type="AlphaFoldDB" id="A0A642VDU4"/>
<dbReference type="Pfam" id="PF01968">
    <property type="entry name" value="Hydantoinase_A"/>
    <property type="match status" value="1"/>
</dbReference>
<evidence type="ECO:0000259" key="2">
    <source>
        <dbReference type="Pfam" id="PF06032"/>
    </source>
</evidence>
<gene>
    <name evidence="4" type="ORF">TRICI_000252</name>
</gene>
<dbReference type="InterPro" id="IPR043129">
    <property type="entry name" value="ATPase_NBD"/>
</dbReference>
<dbReference type="PANTHER" id="PTHR11365:SF10">
    <property type="entry name" value="HYDANTOINASE_OXOPROLINASE"/>
    <property type="match status" value="1"/>
</dbReference>